<feature type="transmembrane region" description="Helical" evidence="3">
    <location>
        <begin position="169"/>
        <end position="189"/>
    </location>
</feature>
<reference evidence="4 5" key="1">
    <citation type="submission" date="2020-04" db="EMBL/GenBank/DDBJ databases">
        <title>Usitatibacter rugosus gen. nov., sp. nov. and Usitatibacter palustris sp. nov., novel members of Usitatibacteraceae fam. nov. within the order Nitrosomonadales isolated from soil.</title>
        <authorList>
            <person name="Huber K.J."/>
            <person name="Neumann-Schaal M."/>
            <person name="Geppert A."/>
            <person name="Luckner M."/>
            <person name="Wanner G."/>
            <person name="Overmann J."/>
        </authorList>
    </citation>
    <scope>NUCLEOTIDE SEQUENCE [LARGE SCALE GENOMIC DNA]</scope>
    <source>
        <strain evidence="4 5">0125_3</strain>
    </source>
</reference>
<dbReference type="Proteomes" id="UP000501534">
    <property type="component" value="Chromosome"/>
</dbReference>
<dbReference type="Pfam" id="PF01066">
    <property type="entry name" value="CDP-OH_P_transf"/>
    <property type="match status" value="1"/>
</dbReference>
<evidence type="ECO:0000313" key="5">
    <source>
        <dbReference type="Proteomes" id="UP000501534"/>
    </source>
</evidence>
<comment type="similarity">
    <text evidence="2">Belongs to the CDP-alcohol phosphatidyltransferase class-I family.</text>
</comment>
<dbReference type="AlphaFoldDB" id="A0A6M4H5H2"/>
<organism evidence="4 5">
    <name type="scientific">Usitatibacter rugosus</name>
    <dbReference type="NCBI Taxonomy" id="2732067"/>
    <lineage>
        <taxon>Bacteria</taxon>
        <taxon>Pseudomonadati</taxon>
        <taxon>Pseudomonadota</taxon>
        <taxon>Betaproteobacteria</taxon>
        <taxon>Nitrosomonadales</taxon>
        <taxon>Usitatibacteraceae</taxon>
        <taxon>Usitatibacter</taxon>
    </lineage>
</organism>
<dbReference type="GO" id="GO:0008654">
    <property type="term" value="P:phospholipid biosynthetic process"/>
    <property type="evidence" value="ECO:0007669"/>
    <property type="project" value="InterPro"/>
</dbReference>
<dbReference type="GO" id="GO:0016780">
    <property type="term" value="F:phosphotransferase activity, for other substituted phosphate groups"/>
    <property type="evidence" value="ECO:0007669"/>
    <property type="project" value="InterPro"/>
</dbReference>
<sequence length="197" mass="21183">MPMLDSNARKYVQPLLDAVARGAQRMGVSANAMTVGGMLVGVAAAVLVCLGHPLAGFLVLWLSGLIDAADGTLARLTGTTSPIGAILDITFDRVVELSMVTALAWRFPEARFELVILAGIIAIAMSLFLSIGAAVANRSVKSFHYAPGLGERTEAFICLSLMILDSERLVLWTWVFIAVIVFTMAQRLVHVREMLKP</sequence>
<keyword evidence="3" id="KW-0812">Transmembrane</keyword>
<feature type="transmembrane region" description="Helical" evidence="3">
    <location>
        <begin position="35"/>
        <end position="63"/>
    </location>
</feature>
<evidence type="ECO:0000256" key="2">
    <source>
        <dbReference type="RuleBase" id="RU003750"/>
    </source>
</evidence>
<evidence type="ECO:0000256" key="1">
    <source>
        <dbReference type="ARBA" id="ARBA00022679"/>
    </source>
</evidence>
<accession>A0A6M4H5H2</accession>
<dbReference type="InterPro" id="IPR043130">
    <property type="entry name" value="CDP-OH_PTrfase_TM_dom"/>
</dbReference>
<dbReference type="EMBL" id="CP053069">
    <property type="protein sequence ID" value="QJR13167.1"/>
    <property type="molecule type" value="Genomic_DNA"/>
</dbReference>
<keyword evidence="3" id="KW-1133">Transmembrane helix</keyword>
<keyword evidence="5" id="KW-1185">Reference proteome</keyword>
<name>A0A6M4H5H2_9PROT</name>
<feature type="transmembrane region" description="Helical" evidence="3">
    <location>
        <begin position="114"/>
        <end position="136"/>
    </location>
</feature>
<keyword evidence="3" id="KW-0472">Membrane</keyword>
<dbReference type="Gene3D" id="1.20.120.1760">
    <property type="match status" value="1"/>
</dbReference>
<dbReference type="PROSITE" id="PS00379">
    <property type="entry name" value="CDP_ALCOHOL_P_TRANSF"/>
    <property type="match status" value="1"/>
</dbReference>
<proteinExistence type="inferred from homology"/>
<protein>
    <submittedName>
        <fullName evidence="4">Inner membrane protein YnjF</fullName>
    </submittedName>
</protein>
<dbReference type="InterPro" id="IPR000462">
    <property type="entry name" value="CDP-OH_P_trans"/>
</dbReference>
<dbReference type="InterPro" id="IPR048254">
    <property type="entry name" value="CDP_ALCOHOL_P_TRANSF_CS"/>
</dbReference>
<dbReference type="GO" id="GO:0016020">
    <property type="term" value="C:membrane"/>
    <property type="evidence" value="ECO:0007669"/>
    <property type="project" value="InterPro"/>
</dbReference>
<dbReference type="RefSeq" id="WP_171096005.1">
    <property type="nucleotide sequence ID" value="NZ_CP053069.1"/>
</dbReference>
<gene>
    <name evidence="4" type="primary">ynjF</name>
    <name evidence="4" type="ORF">DSM104443_04262</name>
</gene>
<evidence type="ECO:0000256" key="3">
    <source>
        <dbReference type="SAM" id="Phobius"/>
    </source>
</evidence>
<keyword evidence="1 2" id="KW-0808">Transferase</keyword>
<evidence type="ECO:0000313" key="4">
    <source>
        <dbReference type="EMBL" id="QJR13167.1"/>
    </source>
</evidence>
<dbReference type="KEGG" id="uru:DSM104443_04262"/>